<dbReference type="InterPro" id="IPR052037">
    <property type="entry name" value="LPS_export_LptA"/>
</dbReference>
<dbReference type="Gene3D" id="2.60.450.10">
    <property type="entry name" value="Lipopolysaccharide (LPS) transport protein A like domain"/>
    <property type="match status" value="1"/>
</dbReference>
<dbReference type="AlphaFoldDB" id="A0A844GCX5"/>
<comment type="caution">
    <text evidence="7">The sequence shown here is derived from an EMBL/GenBank/DDBJ whole genome shotgun (WGS) entry which is preliminary data.</text>
</comment>
<accession>A0A844GCX5</accession>
<evidence type="ECO:0000256" key="2">
    <source>
        <dbReference type="ARBA" id="ARBA00022729"/>
    </source>
</evidence>
<protein>
    <recommendedName>
        <fullName evidence="4">Lipopolysaccharide export system protein LptA</fullName>
    </recommendedName>
</protein>
<comment type="subcellular location">
    <subcellularLocation>
        <location evidence="4">Periplasm</location>
    </subcellularLocation>
</comment>
<dbReference type="GO" id="GO:0043165">
    <property type="term" value="P:Gram-negative-bacterium-type cell outer membrane assembly"/>
    <property type="evidence" value="ECO:0007669"/>
    <property type="project" value="UniProtKB-UniRule"/>
</dbReference>
<dbReference type="EMBL" id="WLYX01000001">
    <property type="protein sequence ID" value="MTD32777.1"/>
    <property type="molecule type" value="Genomic_DNA"/>
</dbReference>
<comment type="similarity">
    <text evidence="4">Belongs to the LptA family.</text>
</comment>
<feature type="region of interest" description="Disordered" evidence="5">
    <location>
        <begin position="149"/>
        <end position="169"/>
    </location>
</feature>
<dbReference type="PANTHER" id="PTHR36504:SF1">
    <property type="entry name" value="LIPOPOLYSACCHARIDE EXPORT SYSTEM PROTEIN LPTA"/>
    <property type="match status" value="1"/>
</dbReference>
<sequence>MLLPVAHAEKADRNKPIEITANTGSLDQLKGVTTWSGNVVVIQGTLKLNADHVTVTQDKQGNQTMHATGRIVTFRQKMDGKNEWVEGQSSVLDYTSAIHLAVLTGNARVKRGEDLVIGNVITYNTETELYQVNGGPSSAPNKGRVTVILQPKNATPPSSAPAKSDGKPK</sequence>
<keyword evidence="8" id="KW-1185">Reference proteome</keyword>
<dbReference type="NCBIfam" id="TIGR03002">
    <property type="entry name" value="outer_YhbN_LptA"/>
    <property type="match status" value="1"/>
</dbReference>
<evidence type="ECO:0000256" key="1">
    <source>
        <dbReference type="ARBA" id="ARBA00022448"/>
    </source>
</evidence>
<keyword evidence="3 4" id="KW-0574">Periplasm</keyword>
<organism evidence="7 8">
    <name type="scientific">Paludibacterium denitrificans</name>
    <dbReference type="NCBI Taxonomy" id="2675226"/>
    <lineage>
        <taxon>Bacteria</taxon>
        <taxon>Pseudomonadati</taxon>
        <taxon>Pseudomonadota</taxon>
        <taxon>Betaproteobacteria</taxon>
        <taxon>Neisseriales</taxon>
        <taxon>Chromobacteriaceae</taxon>
        <taxon>Paludibacterium</taxon>
    </lineage>
</organism>
<evidence type="ECO:0000259" key="6">
    <source>
        <dbReference type="Pfam" id="PF03968"/>
    </source>
</evidence>
<evidence type="ECO:0000256" key="3">
    <source>
        <dbReference type="ARBA" id="ARBA00022764"/>
    </source>
</evidence>
<dbReference type="GO" id="GO:0009279">
    <property type="term" value="C:cell outer membrane"/>
    <property type="evidence" value="ECO:0007669"/>
    <property type="project" value="TreeGrafter"/>
</dbReference>
<feature type="domain" description="Organic solvent tolerance-like N-terminal" evidence="6">
    <location>
        <begin position="18"/>
        <end position="128"/>
    </location>
</feature>
<dbReference type="Proteomes" id="UP000446658">
    <property type="component" value="Unassembled WGS sequence"/>
</dbReference>
<dbReference type="GO" id="GO:0015920">
    <property type="term" value="P:lipopolysaccharide transport"/>
    <property type="evidence" value="ECO:0007669"/>
    <property type="project" value="UniProtKB-UniRule"/>
</dbReference>
<dbReference type="GO" id="GO:0001530">
    <property type="term" value="F:lipopolysaccharide binding"/>
    <property type="evidence" value="ECO:0007669"/>
    <property type="project" value="InterPro"/>
</dbReference>
<dbReference type="InterPro" id="IPR014340">
    <property type="entry name" value="LptA"/>
</dbReference>
<reference evidence="7 8" key="1">
    <citation type="submission" date="2019-11" db="EMBL/GenBank/DDBJ databases">
        <title>Draft genome sequence of Paludibacterium sp. dN18-1.</title>
        <authorList>
            <person name="Im W.-T."/>
        </authorList>
    </citation>
    <scope>NUCLEOTIDE SEQUENCE [LARGE SCALE GENOMIC DNA]</scope>
    <source>
        <strain evidence="8">dN 18-1</strain>
    </source>
</reference>
<name>A0A844GCX5_9NEIS</name>
<dbReference type="HAMAP" id="MF_01914">
    <property type="entry name" value="LPS_assembly_LptA"/>
    <property type="match status" value="1"/>
</dbReference>
<keyword evidence="1 4" id="KW-0813">Transport</keyword>
<proteinExistence type="inferred from homology"/>
<dbReference type="GO" id="GO:0017089">
    <property type="term" value="F:glycolipid transfer activity"/>
    <property type="evidence" value="ECO:0007669"/>
    <property type="project" value="TreeGrafter"/>
</dbReference>
<comment type="function">
    <text evidence="4">Involved in the assembly of lipopolysaccharide (LPS). Required for the translocation of LPS from the inner membrane to the outer membrane.</text>
</comment>
<evidence type="ECO:0000256" key="5">
    <source>
        <dbReference type="SAM" id="MobiDB-lite"/>
    </source>
</evidence>
<evidence type="ECO:0000313" key="8">
    <source>
        <dbReference type="Proteomes" id="UP000446658"/>
    </source>
</evidence>
<dbReference type="PANTHER" id="PTHR36504">
    <property type="entry name" value="LIPOPOLYSACCHARIDE EXPORT SYSTEM PROTEIN LPTA"/>
    <property type="match status" value="1"/>
</dbReference>
<evidence type="ECO:0000313" key="7">
    <source>
        <dbReference type="EMBL" id="MTD32777.1"/>
    </source>
</evidence>
<dbReference type="InterPro" id="IPR005653">
    <property type="entry name" value="OstA-like_N"/>
</dbReference>
<comment type="subunit">
    <text evidence="4">Component of the lipopolysaccharide transport and assembly complex.</text>
</comment>
<evidence type="ECO:0000256" key="4">
    <source>
        <dbReference type="HAMAP-Rule" id="MF_01914"/>
    </source>
</evidence>
<dbReference type="GO" id="GO:0030288">
    <property type="term" value="C:outer membrane-bounded periplasmic space"/>
    <property type="evidence" value="ECO:0007669"/>
    <property type="project" value="TreeGrafter"/>
</dbReference>
<gene>
    <name evidence="4 7" type="primary">lptA</name>
    <name evidence="7" type="ORF">GKE73_04295</name>
</gene>
<keyword evidence="2" id="KW-0732">Signal</keyword>
<dbReference type="Pfam" id="PF03968">
    <property type="entry name" value="LptD_N"/>
    <property type="match status" value="1"/>
</dbReference>